<dbReference type="InterPro" id="IPR051542">
    <property type="entry name" value="Hydrogenase_cytochrome"/>
</dbReference>
<keyword evidence="9" id="KW-1185">Reference proteome</keyword>
<evidence type="ECO:0000313" key="8">
    <source>
        <dbReference type="EMBL" id="TCM83426.1"/>
    </source>
</evidence>
<dbReference type="GO" id="GO:0022904">
    <property type="term" value="P:respiratory electron transport chain"/>
    <property type="evidence" value="ECO:0007669"/>
    <property type="project" value="InterPro"/>
</dbReference>
<feature type="domain" description="Cytochrome b561 bacterial/Ni-hydrogenase" evidence="7">
    <location>
        <begin position="30"/>
        <end position="215"/>
    </location>
</feature>
<dbReference type="AlphaFoldDB" id="A0A4R1YT40"/>
<gene>
    <name evidence="8" type="ORF">EV216_11482</name>
</gene>
<keyword evidence="3 6" id="KW-0812">Transmembrane</keyword>
<name>A0A4R1YT40_9RHOB</name>
<proteinExistence type="predicted"/>
<dbReference type="RefSeq" id="WP_132695413.1">
    <property type="nucleotide sequence ID" value="NZ_SLVM01000014.1"/>
</dbReference>
<dbReference type="GO" id="GO:0009055">
    <property type="term" value="F:electron transfer activity"/>
    <property type="evidence" value="ECO:0007669"/>
    <property type="project" value="InterPro"/>
</dbReference>
<dbReference type="OrthoDB" id="1117555at2"/>
<dbReference type="GO" id="GO:0005886">
    <property type="term" value="C:plasma membrane"/>
    <property type="evidence" value="ECO:0007669"/>
    <property type="project" value="UniProtKB-SubCell"/>
</dbReference>
<dbReference type="Gene3D" id="1.20.950.20">
    <property type="entry name" value="Transmembrane di-heme cytochromes, Chain C"/>
    <property type="match status" value="1"/>
</dbReference>
<dbReference type="PANTHER" id="PTHR30485:SF1">
    <property type="entry name" value="CYTOCHROME YDHU-RELATED"/>
    <property type="match status" value="1"/>
</dbReference>
<evidence type="ECO:0000256" key="4">
    <source>
        <dbReference type="ARBA" id="ARBA00022989"/>
    </source>
</evidence>
<evidence type="ECO:0000256" key="6">
    <source>
        <dbReference type="SAM" id="Phobius"/>
    </source>
</evidence>
<dbReference type="InterPro" id="IPR016174">
    <property type="entry name" value="Di-haem_cyt_TM"/>
</dbReference>
<evidence type="ECO:0000313" key="9">
    <source>
        <dbReference type="Proteomes" id="UP000295277"/>
    </source>
</evidence>
<feature type="transmembrane region" description="Helical" evidence="6">
    <location>
        <begin position="70"/>
        <end position="91"/>
    </location>
</feature>
<reference evidence="8 9" key="1">
    <citation type="submission" date="2019-03" db="EMBL/GenBank/DDBJ databases">
        <title>Genomic Encyclopedia of Type Strains, Phase IV (KMG-IV): sequencing the most valuable type-strain genomes for metagenomic binning, comparative biology and taxonomic classification.</title>
        <authorList>
            <person name="Goeker M."/>
        </authorList>
    </citation>
    <scope>NUCLEOTIDE SEQUENCE [LARGE SCALE GENOMIC DNA]</scope>
    <source>
        <strain evidence="8 9">DSM 21153</strain>
    </source>
</reference>
<keyword evidence="2" id="KW-1003">Cell membrane</keyword>
<keyword evidence="5 6" id="KW-0472">Membrane</keyword>
<dbReference type="Proteomes" id="UP000295277">
    <property type="component" value="Unassembled WGS sequence"/>
</dbReference>
<dbReference type="PANTHER" id="PTHR30485">
    <property type="entry name" value="NI/FE-HYDROGENASE 1 B-TYPE CYTOCHROME SUBUNIT"/>
    <property type="match status" value="1"/>
</dbReference>
<comment type="caution">
    <text evidence="8">The sequence shown here is derived from an EMBL/GenBank/DDBJ whole genome shotgun (WGS) entry which is preliminary data.</text>
</comment>
<evidence type="ECO:0000256" key="3">
    <source>
        <dbReference type="ARBA" id="ARBA00022692"/>
    </source>
</evidence>
<evidence type="ECO:0000256" key="1">
    <source>
        <dbReference type="ARBA" id="ARBA00004651"/>
    </source>
</evidence>
<dbReference type="InterPro" id="IPR011577">
    <property type="entry name" value="Cyt_b561_bac/Ni-Hgenase"/>
</dbReference>
<feature type="transmembrane region" description="Helical" evidence="6">
    <location>
        <begin position="180"/>
        <end position="200"/>
    </location>
</feature>
<dbReference type="EMBL" id="SLVM01000014">
    <property type="protein sequence ID" value="TCM83426.1"/>
    <property type="molecule type" value="Genomic_DNA"/>
</dbReference>
<keyword evidence="4 6" id="KW-1133">Transmembrane helix</keyword>
<evidence type="ECO:0000256" key="5">
    <source>
        <dbReference type="ARBA" id="ARBA00023136"/>
    </source>
</evidence>
<feature type="transmembrane region" description="Helical" evidence="6">
    <location>
        <begin position="36"/>
        <end position="58"/>
    </location>
</feature>
<dbReference type="SUPFAM" id="SSF81342">
    <property type="entry name" value="Transmembrane di-heme cytochromes"/>
    <property type="match status" value="1"/>
</dbReference>
<protein>
    <submittedName>
        <fullName evidence="8">Thiosulfate reductase cytochrome b subunit</fullName>
    </submittedName>
</protein>
<feature type="transmembrane region" description="Helical" evidence="6">
    <location>
        <begin position="97"/>
        <end position="117"/>
    </location>
</feature>
<sequence>MTDDAVKPPAPFERGLTPCPDCAEREVLIYPRFERLWHWSQAGSIVILMFTGLGMNGVHGLISFELAVRLHTIVALALLLLWVFATFWLVTTGSWKVFLPRVLGLFAVARYYAYGVFKGEHHPYQKSLAQRLNPLQALAYSALKTVVFPLVWGTGLVYLTYNFWETLPNAPFLLEVVANIHLAVAYIVSGFVILHIYLLTIGHSFRDGVRPMITGTEKVALTPEQEAYLERHETWRLVD</sequence>
<dbReference type="GO" id="GO:0020037">
    <property type="term" value="F:heme binding"/>
    <property type="evidence" value="ECO:0007669"/>
    <property type="project" value="TreeGrafter"/>
</dbReference>
<organism evidence="8 9">
    <name type="scientific">Rhodovulum steppense</name>
    <dbReference type="NCBI Taxonomy" id="540251"/>
    <lineage>
        <taxon>Bacteria</taxon>
        <taxon>Pseudomonadati</taxon>
        <taxon>Pseudomonadota</taxon>
        <taxon>Alphaproteobacteria</taxon>
        <taxon>Rhodobacterales</taxon>
        <taxon>Paracoccaceae</taxon>
        <taxon>Rhodovulum</taxon>
    </lineage>
</organism>
<evidence type="ECO:0000259" key="7">
    <source>
        <dbReference type="Pfam" id="PF01292"/>
    </source>
</evidence>
<accession>A0A4R1YT40</accession>
<comment type="subcellular location">
    <subcellularLocation>
        <location evidence="1">Cell membrane</location>
        <topology evidence="1">Multi-pass membrane protein</topology>
    </subcellularLocation>
</comment>
<feature type="transmembrane region" description="Helical" evidence="6">
    <location>
        <begin position="138"/>
        <end position="160"/>
    </location>
</feature>
<evidence type="ECO:0000256" key="2">
    <source>
        <dbReference type="ARBA" id="ARBA00022475"/>
    </source>
</evidence>
<dbReference type="Pfam" id="PF01292">
    <property type="entry name" value="Ni_hydr_CYTB"/>
    <property type="match status" value="1"/>
</dbReference>